<evidence type="ECO:0000256" key="9">
    <source>
        <dbReference type="ARBA" id="ARBA00045724"/>
    </source>
</evidence>
<dbReference type="STRING" id="1715691.TA5113_03047"/>
<organism evidence="11 12">
    <name type="scientific">Cognatishimia activa</name>
    <dbReference type="NCBI Taxonomy" id="1715691"/>
    <lineage>
        <taxon>Bacteria</taxon>
        <taxon>Pseudomonadati</taxon>
        <taxon>Pseudomonadota</taxon>
        <taxon>Alphaproteobacteria</taxon>
        <taxon>Rhodobacterales</taxon>
        <taxon>Paracoccaceae</taxon>
        <taxon>Cognatishimia</taxon>
    </lineage>
</organism>
<dbReference type="GO" id="GO:0006629">
    <property type="term" value="P:lipid metabolic process"/>
    <property type="evidence" value="ECO:0007669"/>
    <property type="project" value="UniProtKB-KW"/>
</dbReference>
<dbReference type="GO" id="GO:0043810">
    <property type="term" value="F:ornithine-acyl [acyl carrier protein] N-acyltransferase activity"/>
    <property type="evidence" value="ECO:0007669"/>
    <property type="project" value="UniProtKB-EC"/>
</dbReference>
<evidence type="ECO:0000256" key="4">
    <source>
        <dbReference type="ARBA" id="ARBA00023098"/>
    </source>
</evidence>
<dbReference type="EC" id="2.3.2.30" evidence="7"/>
<proteinExistence type="inferred from homology"/>
<evidence type="ECO:0000256" key="3">
    <source>
        <dbReference type="ARBA" id="ARBA00022679"/>
    </source>
</evidence>
<comment type="pathway">
    <text evidence="1">Lipid metabolism.</text>
</comment>
<dbReference type="RefSeq" id="WP_058316037.1">
    <property type="nucleotide sequence ID" value="NZ_CYTO01000024.1"/>
</dbReference>
<name>A0A0P1IZN1_9RHOB</name>
<evidence type="ECO:0000256" key="7">
    <source>
        <dbReference type="ARBA" id="ARBA00039058"/>
    </source>
</evidence>
<dbReference type="Proteomes" id="UP000051184">
    <property type="component" value="Unassembled WGS sequence"/>
</dbReference>
<dbReference type="SUPFAM" id="SSF55729">
    <property type="entry name" value="Acyl-CoA N-acyltransferases (Nat)"/>
    <property type="match status" value="1"/>
</dbReference>
<dbReference type="OrthoDB" id="9787072at2"/>
<accession>A0A0P1IZN1</accession>
<comment type="catalytic activity">
    <reaction evidence="10">
        <text>a (3R)-hydroxyacyl-[ACP] + L-ornithine = a lyso-ornithine lipid + holo-[ACP] + H(+)</text>
        <dbReference type="Rhea" id="RHEA:20633"/>
        <dbReference type="Rhea" id="RHEA-COMP:9685"/>
        <dbReference type="Rhea" id="RHEA-COMP:9945"/>
        <dbReference type="ChEBI" id="CHEBI:15378"/>
        <dbReference type="ChEBI" id="CHEBI:46911"/>
        <dbReference type="ChEBI" id="CHEBI:64479"/>
        <dbReference type="ChEBI" id="CHEBI:78827"/>
        <dbReference type="ChEBI" id="CHEBI:138482"/>
        <dbReference type="EC" id="2.3.2.30"/>
    </reaction>
    <physiologicalReaction direction="left-to-right" evidence="10">
        <dbReference type="Rhea" id="RHEA:20634"/>
    </physiologicalReaction>
</comment>
<dbReference type="Gene3D" id="3.40.630.30">
    <property type="match status" value="1"/>
</dbReference>
<protein>
    <recommendedName>
        <fullName evidence="8">L-ornithine N(alpha)-acyltransferase</fullName>
        <ecNumber evidence="7">2.3.2.30</ecNumber>
    </recommendedName>
</protein>
<reference evidence="12" key="1">
    <citation type="submission" date="2015-09" db="EMBL/GenBank/DDBJ databases">
        <authorList>
            <person name="Rodrigo-Torres Lidia"/>
            <person name="Arahal R.David."/>
        </authorList>
    </citation>
    <scope>NUCLEOTIDE SEQUENCE [LARGE SCALE GENOMIC DNA]</scope>
    <source>
        <strain evidence="12">CECT 5114</strain>
    </source>
</reference>
<sequence>MVGLKKGRYVARLAQTDADIQAAQALRHLAFHGTEGLDADEYDVICSHIFVEERKTGALVSCFRMLPLAAGNEISRSYSAQFYELSALADFEGSMVEMGRFCIHPEWTDPDILRVAWAAMTGYVDDNNVEMLFGCSSFKGTDADPYLDSFAVLRDKHLAPKRWVPRIKAPKVFQYAARLRRKPDLKRAQLKMPPLLRTYLMMGGWVSDHAVVDHDMNTMHVFTGLEINAIPPARKRLLRAMSS</sequence>
<dbReference type="AlphaFoldDB" id="A0A0P1IZN1"/>
<evidence type="ECO:0000256" key="1">
    <source>
        <dbReference type="ARBA" id="ARBA00005189"/>
    </source>
</evidence>
<dbReference type="PANTHER" id="PTHR37323">
    <property type="entry name" value="GCN5-RELATED N-ACETYLTRANSFERASE"/>
    <property type="match status" value="1"/>
</dbReference>
<evidence type="ECO:0000256" key="8">
    <source>
        <dbReference type="ARBA" id="ARBA00039866"/>
    </source>
</evidence>
<keyword evidence="12" id="KW-1185">Reference proteome</keyword>
<dbReference type="EMBL" id="CYUE01000021">
    <property type="protein sequence ID" value="CUK27134.1"/>
    <property type="molecule type" value="Genomic_DNA"/>
</dbReference>
<evidence type="ECO:0000256" key="5">
    <source>
        <dbReference type="ARBA" id="ARBA00023315"/>
    </source>
</evidence>
<keyword evidence="3" id="KW-0808">Transferase</keyword>
<dbReference type="PANTHER" id="PTHR37323:SF1">
    <property type="entry name" value="L-ORNITHINE N(ALPHA)-ACYLTRANSFERASE"/>
    <property type="match status" value="1"/>
</dbReference>
<evidence type="ECO:0000313" key="11">
    <source>
        <dbReference type="EMBL" id="CUK27134.1"/>
    </source>
</evidence>
<keyword evidence="4" id="KW-0443">Lipid metabolism</keyword>
<comment type="function">
    <text evidence="9">Catalyzes the first step in the biosynthesis of ornithine lipids, which are phosphorus-free membrane lipids. Catalyzes the 3-hydroxyacyl-acyl carrier protein-dependent acylation of ornithine to form lyso-ornithine lipid (LOL).</text>
</comment>
<evidence type="ECO:0000256" key="2">
    <source>
        <dbReference type="ARBA" id="ARBA00022516"/>
    </source>
</evidence>
<evidence type="ECO:0000256" key="6">
    <source>
        <dbReference type="ARBA" id="ARBA00038095"/>
    </source>
</evidence>
<keyword evidence="2" id="KW-0444">Lipid biosynthesis</keyword>
<evidence type="ECO:0000256" key="10">
    <source>
        <dbReference type="ARBA" id="ARBA00047785"/>
    </source>
</evidence>
<dbReference type="InterPro" id="IPR016181">
    <property type="entry name" value="Acyl_CoA_acyltransferase"/>
</dbReference>
<comment type="similarity">
    <text evidence="6">Belongs to the acetyltransferase family. OlsB subfamily.</text>
</comment>
<gene>
    <name evidence="11" type="ORF">TA5114_02956</name>
</gene>
<keyword evidence="5" id="KW-0012">Acyltransferase</keyword>
<dbReference type="Pfam" id="PF13444">
    <property type="entry name" value="Acetyltransf_5"/>
    <property type="match status" value="1"/>
</dbReference>
<dbReference type="InterPro" id="IPR052351">
    <property type="entry name" value="Ornithine_N-alpha-AT"/>
</dbReference>
<evidence type="ECO:0000313" key="12">
    <source>
        <dbReference type="Proteomes" id="UP000051184"/>
    </source>
</evidence>